<dbReference type="Gene3D" id="3.40.50.300">
    <property type="entry name" value="P-loop containing nucleotide triphosphate hydrolases"/>
    <property type="match status" value="1"/>
</dbReference>
<dbReference type="InterPro" id="IPR027417">
    <property type="entry name" value="P-loop_NTPase"/>
</dbReference>
<evidence type="ECO:0000313" key="3">
    <source>
        <dbReference type="Proteomes" id="UP000259030"/>
    </source>
</evidence>
<accession>A0A221T2U9</accession>
<feature type="domain" description="ATPase dynein-related AAA" evidence="1">
    <location>
        <begin position="232"/>
        <end position="328"/>
    </location>
</feature>
<reference evidence="2 3" key="1">
    <citation type="submission" date="2017-05" db="EMBL/GenBank/DDBJ databases">
        <title>The complete genome sequence of Deinococcus ficus isolated from the rhizosphere of the Ficus religiosa L. in Taiwan.</title>
        <authorList>
            <person name="Wu K.-M."/>
            <person name="Liao T.-L."/>
            <person name="Liu Y.-M."/>
            <person name="Young C.-C."/>
            <person name="Tsai S.-F."/>
        </authorList>
    </citation>
    <scope>NUCLEOTIDE SEQUENCE [LARGE SCALE GENOMIC DNA]</scope>
    <source>
        <strain evidence="2 3">CC-FR2-10</strain>
        <plasmid evidence="3">pdfi3</plasmid>
    </source>
</reference>
<keyword evidence="2" id="KW-0614">Plasmid</keyword>
<keyword evidence="3" id="KW-1185">Reference proteome</keyword>
<protein>
    <recommendedName>
        <fullName evidence="1">ATPase dynein-related AAA domain-containing protein</fullName>
    </recommendedName>
</protein>
<dbReference type="EMBL" id="CP021084">
    <property type="protein sequence ID" value="ASN83219.1"/>
    <property type="molecule type" value="Genomic_DNA"/>
</dbReference>
<geneLocation type="plasmid" evidence="3">
    <name>pdfi3</name>
</geneLocation>
<evidence type="ECO:0000259" key="1">
    <source>
        <dbReference type="Pfam" id="PF07728"/>
    </source>
</evidence>
<name>A0A221T2U9_9DEIO</name>
<dbReference type="Proteomes" id="UP000259030">
    <property type="component" value="Plasmid pDFI3"/>
</dbReference>
<dbReference type="SUPFAM" id="SSF52540">
    <property type="entry name" value="P-loop containing nucleoside triphosphate hydrolases"/>
    <property type="match status" value="1"/>
</dbReference>
<dbReference type="KEGG" id="dfc:DFI_18655"/>
<dbReference type="GO" id="GO:0005524">
    <property type="term" value="F:ATP binding"/>
    <property type="evidence" value="ECO:0007669"/>
    <property type="project" value="InterPro"/>
</dbReference>
<proteinExistence type="predicted"/>
<organism evidence="2 3">
    <name type="scientific">Deinococcus ficus</name>
    <dbReference type="NCBI Taxonomy" id="317577"/>
    <lineage>
        <taxon>Bacteria</taxon>
        <taxon>Thermotogati</taxon>
        <taxon>Deinococcota</taxon>
        <taxon>Deinococci</taxon>
        <taxon>Deinococcales</taxon>
        <taxon>Deinococcaceae</taxon>
        <taxon>Deinococcus</taxon>
    </lineage>
</organism>
<evidence type="ECO:0000313" key="2">
    <source>
        <dbReference type="EMBL" id="ASN83219.1"/>
    </source>
</evidence>
<gene>
    <name evidence="2" type="ORF">DFI_18655</name>
</gene>
<dbReference type="GO" id="GO:0016887">
    <property type="term" value="F:ATP hydrolysis activity"/>
    <property type="evidence" value="ECO:0007669"/>
    <property type="project" value="InterPro"/>
</dbReference>
<dbReference type="InterPro" id="IPR011704">
    <property type="entry name" value="ATPase_dyneun-rel_AAA"/>
</dbReference>
<sequence>MVRPRMKIFDGAFQREEKFFETRHFSRNQTIRPQAFSAAGNVAARKYSPTIALGAVKILIGEVSIYHDGDRVYVTYQSSTGGQESAGSVPGSGGRLWSASDSSNPTLRAALVFAEALLLGIAPETRSALSAVANLSGYPVSSSALKALPEQNDDFITEMHRVVDAAYFENKGRALTMSTTPVISGVAGLTLVTPERIAQILGIQPGLSPAPTSKSSVLNRLARLTRRGGAALLIGPPGVFKTETIKQLVLQTGHAVVKMRGSPGIEDQDFLGMYTPGADSKATWVDGPLARAFRLASRGPTILHIDEILRFLPETLNVLVTAMDELSYDDAVAVIQPLIAKQDPEKQAGIIKAHLPNPDARYYMLQLPQGTLLFAPKPHLSWLMTTNMGEDHLQVAANIDAALLSRIHLVIDMPRAEPKVTLSLYERILAGVPGAERIAKVAQEFENNVYSHYQSGDGNLARPLDPRKVIAMLQETRACLEDGMPPADALVEAALVTAVPHCAARNPDGSLEEVGVSTTIDFLKEVIRFNQTLGGL</sequence>
<dbReference type="Pfam" id="PF07728">
    <property type="entry name" value="AAA_5"/>
    <property type="match status" value="1"/>
</dbReference>
<dbReference type="AlphaFoldDB" id="A0A221T2U9"/>